<evidence type="ECO:0008006" key="3">
    <source>
        <dbReference type="Google" id="ProtNLM"/>
    </source>
</evidence>
<proteinExistence type="predicted"/>
<dbReference type="OrthoDB" id="5387766at2"/>
<dbReference type="PROSITE" id="PS51257">
    <property type="entry name" value="PROKAR_LIPOPROTEIN"/>
    <property type="match status" value="1"/>
</dbReference>
<organism evidence="1 2">
    <name type="scientific">Desulfurivibrio alkaliphilus (strain DSM 19089 / UNIQEM U267 / AHT2)</name>
    <dbReference type="NCBI Taxonomy" id="589865"/>
    <lineage>
        <taxon>Bacteria</taxon>
        <taxon>Pseudomonadati</taxon>
        <taxon>Thermodesulfobacteriota</taxon>
        <taxon>Desulfobulbia</taxon>
        <taxon>Desulfobulbales</taxon>
        <taxon>Desulfobulbaceae</taxon>
        <taxon>Desulfurivibrio</taxon>
    </lineage>
</organism>
<dbReference type="HOGENOM" id="CLU_2301246_0_0_7"/>
<dbReference type="KEGG" id="dak:DaAHT2_2254"/>
<dbReference type="STRING" id="589865.DaAHT2_2254"/>
<gene>
    <name evidence="1" type="ordered locus">DaAHT2_2254</name>
</gene>
<name>D6Z6F4_DESAT</name>
<keyword evidence="2" id="KW-1185">Reference proteome</keyword>
<dbReference type="Proteomes" id="UP000001508">
    <property type="component" value="Chromosome"/>
</dbReference>
<evidence type="ECO:0000313" key="1">
    <source>
        <dbReference type="EMBL" id="ADH86919.1"/>
    </source>
</evidence>
<dbReference type="RefSeq" id="WP_013164433.1">
    <property type="nucleotide sequence ID" value="NC_014216.1"/>
</dbReference>
<dbReference type="EMBL" id="CP001940">
    <property type="protein sequence ID" value="ADH86919.1"/>
    <property type="molecule type" value="Genomic_DNA"/>
</dbReference>
<sequence length="100" mass="11633">MRNNFLLLPLVLIALLLLLTVGACAPELGRQSEVLLQRDYLAMDDEELQAYYRRLGDQLVRETRAAREGGLMSRPAEQERLAQLRQRWNEVRAELARREL</sequence>
<reference evidence="2" key="1">
    <citation type="submission" date="2010-02" db="EMBL/GenBank/DDBJ databases">
        <title>Complete sequence of Desulfurivibrio alkaliphilus AHT2.</title>
        <authorList>
            <consortium name="US DOE Joint Genome Institute"/>
            <person name="Pitluck S."/>
            <person name="Chertkov O."/>
            <person name="Detter J.C."/>
            <person name="Han C."/>
            <person name="Tapia R."/>
            <person name="Larimer F."/>
            <person name="Land M."/>
            <person name="Hauser L."/>
            <person name="Kyrpides N."/>
            <person name="Mikhailova N."/>
            <person name="Sorokin D.Y."/>
            <person name="Muyzer G."/>
            <person name="Woyke T."/>
        </authorList>
    </citation>
    <scope>NUCLEOTIDE SEQUENCE [LARGE SCALE GENOMIC DNA]</scope>
    <source>
        <strain evidence="2">DSM 19089 / UNIQEM U267 / AHT2</strain>
    </source>
</reference>
<protein>
    <recommendedName>
        <fullName evidence="3">Lipoprotein</fullName>
    </recommendedName>
</protein>
<evidence type="ECO:0000313" key="2">
    <source>
        <dbReference type="Proteomes" id="UP000001508"/>
    </source>
</evidence>
<dbReference type="InParanoid" id="D6Z6F4"/>
<accession>D6Z6F4</accession>
<dbReference type="AlphaFoldDB" id="D6Z6F4"/>